<dbReference type="Gene3D" id="3.30.200.20">
    <property type="entry name" value="Phosphorylase Kinase, domain 1"/>
    <property type="match status" value="1"/>
</dbReference>
<gene>
    <name evidence="2" type="ORF">WG900_14040</name>
</gene>
<dbReference type="Gene3D" id="3.90.1200.10">
    <property type="match status" value="1"/>
</dbReference>
<evidence type="ECO:0000313" key="3">
    <source>
        <dbReference type="Proteomes" id="UP001379235"/>
    </source>
</evidence>
<dbReference type="Proteomes" id="UP001379235">
    <property type="component" value="Unassembled WGS sequence"/>
</dbReference>
<evidence type="ECO:0000313" key="2">
    <source>
        <dbReference type="EMBL" id="MEJ6011039.1"/>
    </source>
</evidence>
<dbReference type="InterPro" id="IPR002575">
    <property type="entry name" value="Aminoglycoside_PTrfase"/>
</dbReference>
<protein>
    <submittedName>
        <fullName evidence="2">Phosphotransferase family protein</fullName>
    </submittedName>
</protein>
<dbReference type="PANTHER" id="PTHR21310">
    <property type="entry name" value="AMINOGLYCOSIDE PHOSPHOTRANSFERASE-RELATED-RELATED"/>
    <property type="match status" value="1"/>
</dbReference>
<organism evidence="2 3">
    <name type="scientific">Novosphingobium aquae</name>
    <dbReference type="NCBI Taxonomy" id="3133435"/>
    <lineage>
        <taxon>Bacteria</taxon>
        <taxon>Pseudomonadati</taxon>
        <taxon>Pseudomonadota</taxon>
        <taxon>Alphaproteobacteria</taxon>
        <taxon>Sphingomonadales</taxon>
        <taxon>Sphingomonadaceae</taxon>
        <taxon>Novosphingobium</taxon>
    </lineage>
</organism>
<dbReference type="PANTHER" id="PTHR21310:SF40">
    <property type="entry name" value="AMINOGLYCOSIDE PHOSPHOTRANSFERASE DOMAIN-CONTAINING PROTEIN-RELATED"/>
    <property type="match status" value="1"/>
</dbReference>
<dbReference type="Pfam" id="PF01636">
    <property type="entry name" value="APH"/>
    <property type="match status" value="1"/>
</dbReference>
<sequence>MALTAGEVQDRLRDWLEANVDGWSNVRLRPLAVTLGSGFSAEIFFVDVDYDDASGAQTRTLVVRRQPTDLEVVLGSSLELQGRMMAALDRLKLAPVPDWIGMELDPAVLGNPFLIMGRVDGQSATQNPNYNSTGWIADMTPAQRGATWRNAIEAFAQLSKIDWQADGFSFLARPEWGEPGLAQYLGHIEAWYHGCRKDRAMPTVDAAIAYIRTHEPKNIPVNVLWGDSTPSNVMFRPDGSVSGLIDWELAAMGPSELDLAWWLYFDDLFSRRFGVPRLEGLPTRDESIAIWEAAVGRKAQHLDYYDVVVALRMALVVVGAFDRQVGVGNIPPENKSLNANFMTLYLAERLGMELPELGPDFYAFMSNMTPVDQKDD</sequence>
<keyword evidence="3" id="KW-1185">Reference proteome</keyword>
<dbReference type="RefSeq" id="WP_339967903.1">
    <property type="nucleotide sequence ID" value="NZ_JBBHJY010000007.1"/>
</dbReference>
<proteinExistence type="predicted"/>
<feature type="domain" description="Aminoglycoside phosphotransferase" evidence="1">
    <location>
        <begin position="35"/>
        <end position="280"/>
    </location>
</feature>
<name>A0ABU8SAT5_9SPHN</name>
<dbReference type="InterPro" id="IPR051678">
    <property type="entry name" value="AGP_Transferase"/>
</dbReference>
<dbReference type="EMBL" id="JBBHJY010000007">
    <property type="protein sequence ID" value="MEJ6011039.1"/>
    <property type="molecule type" value="Genomic_DNA"/>
</dbReference>
<dbReference type="InterPro" id="IPR011009">
    <property type="entry name" value="Kinase-like_dom_sf"/>
</dbReference>
<dbReference type="CDD" id="cd05154">
    <property type="entry name" value="ACAD10_11_N-like"/>
    <property type="match status" value="1"/>
</dbReference>
<evidence type="ECO:0000259" key="1">
    <source>
        <dbReference type="Pfam" id="PF01636"/>
    </source>
</evidence>
<comment type="caution">
    <text evidence="2">The sequence shown here is derived from an EMBL/GenBank/DDBJ whole genome shotgun (WGS) entry which is preliminary data.</text>
</comment>
<accession>A0ABU8SAT5</accession>
<dbReference type="InterPro" id="IPR041726">
    <property type="entry name" value="ACAD10_11_N"/>
</dbReference>
<dbReference type="SUPFAM" id="SSF56112">
    <property type="entry name" value="Protein kinase-like (PK-like)"/>
    <property type="match status" value="1"/>
</dbReference>
<reference evidence="2 3" key="1">
    <citation type="submission" date="2024-03" db="EMBL/GenBank/DDBJ databases">
        <authorList>
            <person name="Jo J.-H."/>
        </authorList>
    </citation>
    <scope>NUCLEOTIDE SEQUENCE [LARGE SCALE GENOMIC DNA]</scope>
    <source>
        <strain evidence="2 3">AS3R-12</strain>
    </source>
</reference>